<dbReference type="InterPro" id="IPR023296">
    <property type="entry name" value="Glyco_hydro_beta-prop_sf"/>
</dbReference>
<dbReference type="SUPFAM" id="SSF75005">
    <property type="entry name" value="Arabinanase/levansucrase/invertase"/>
    <property type="match status" value="1"/>
</dbReference>
<evidence type="ECO:0008006" key="2">
    <source>
        <dbReference type="Google" id="ProtNLM"/>
    </source>
</evidence>
<comment type="caution">
    <text evidence="1">The sequence shown here is derived from an EMBL/GenBank/DDBJ whole genome shotgun (WGS) entry which is preliminary data.</text>
</comment>
<dbReference type="Gene3D" id="2.115.10.20">
    <property type="entry name" value="Glycosyl hydrolase domain, family 43"/>
    <property type="match status" value="2"/>
</dbReference>
<sequence>MFRWKKLGRVFNPKDVNDGYKREWMNAYSQCTSAIVFDNFVRVFFSCRPEKDRNNQFVSHIAFVDLNRSNLKEIINIAKQPLMPLGELGTFDEFAIYPISVIRQKKVLLLYYAGWMRCQSIPYTVSVGLATSEDDGLTFKRYSKGPILTNSPQEPFEISGPKVRRFNDVWFMYYLAGEKWIMKEEKAESIYKIRMATSKDGIEWNKLNKNIIDSVLPEDECQAGPDVFFWDNKYHMFFSYRYAHNFKNRERGYKIGYAHSEDAFNWVRDDNLAGIELSNTGWDSQMHHYPHILNLDETFYMLFNGNNFGEEGFGIAILEEYNNEY</sequence>
<protein>
    <recommendedName>
        <fullName evidence="2">Glycosylase</fullName>
    </recommendedName>
</protein>
<gene>
    <name evidence="1" type="ORF">LCGC14_1014070</name>
</gene>
<dbReference type="EMBL" id="LAZR01004005">
    <property type="protein sequence ID" value="KKN12680.1"/>
    <property type="molecule type" value="Genomic_DNA"/>
</dbReference>
<dbReference type="AlphaFoldDB" id="A0A0F9MZE0"/>
<organism evidence="1">
    <name type="scientific">marine sediment metagenome</name>
    <dbReference type="NCBI Taxonomy" id="412755"/>
    <lineage>
        <taxon>unclassified sequences</taxon>
        <taxon>metagenomes</taxon>
        <taxon>ecological metagenomes</taxon>
    </lineage>
</organism>
<evidence type="ECO:0000313" key="1">
    <source>
        <dbReference type="EMBL" id="KKN12680.1"/>
    </source>
</evidence>
<reference evidence="1" key="1">
    <citation type="journal article" date="2015" name="Nature">
        <title>Complex archaea that bridge the gap between prokaryotes and eukaryotes.</title>
        <authorList>
            <person name="Spang A."/>
            <person name="Saw J.H."/>
            <person name="Jorgensen S.L."/>
            <person name="Zaremba-Niedzwiedzka K."/>
            <person name="Martijn J."/>
            <person name="Lind A.E."/>
            <person name="van Eijk R."/>
            <person name="Schleper C."/>
            <person name="Guy L."/>
            <person name="Ettema T.J."/>
        </authorList>
    </citation>
    <scope>NUCLEOTIDE SEQUENCE</scope>
</reference>
<dbReference type="PANTHER" id="PTHR35279:SF1">
    <property type="entry name" value="ARABINANASE_LEVANSUCRASE_INVERTASE"/>
    <property type="match status" value="1"/>
</dbReference>
<proteinExistence type="predicted"/>
<name>A0A0F9MZE0_9ZZZZ</name>
<accession>A0A0F9MZE0</accession>
<dbReference type="PANTHER" id="PTHR35279">
    <property type="match status" value="1"/>
</dbReference>